<accession>Q0SAT3</accession>
<keyword evidence="2" id="KW-0472">Membrane</keyword>
<feature type="region of interest" description="Disordered" evidence="1">
    <location>
        <begin position="188"/>
        <end position="207"/>
    </location>
</feature>
<evidence type="ECO:0000313" key="3">
    <source>
        <dbReference type="EMBL" id="ABG95353.1"/>
    </source>
</evidence>
<reference evidence="4" key="1">
    <citation type="journal article" date="2006" name="Proc. Natl. Acad. Sci. U.S.A.">
        <title>The complete genome of Rhodococcus sp. RHA1 provides insights into a catabolic powerhouse.</title>
        <authorList>
            <person name="McLeod M.P."/>
            <person name="Warren R.L."/>
            <person name="Hsiao W.W.L."/>
            <person name="Araki N."/>
            <person name="Myhre M."/>
            <person name="Fernandes C."/>
            <person name="Miyazawa D."/>
            <person name="Wong W."/>
            <person name="Lillquist A.L."/>
            <person name="Wang D."/>
            <person name="Dosanjh M."/>
            <person name="Hara H."/>
            <person name="Petrescu A."/>
            <person name="Morin R.D."/>
            <person name="Yang G."/>
            <person name="Stott J.M."/>
            <person name="Schein J.E."/>
            <person name="Shin H."/>
            <person name="Smailus D."/>
            <person name="Siddiqui A.S."/>
            <person name="Marra M.A."/>
            <person name="Jones S.J.M."/>
            <person name="Holt R."/>
            <person name="Brinkman F.S.L."/>
            <person name="Miyauchi K."/>
            <person name="Fukuda M."/>
            <person name="Davies J.E."/>
            <person name="Mohn W.W."/>
            <person name="Eltis L.D."/>
        </authorList>
    </citation>
    <scope>NUCLEOTIDE SEQUENCE [LARGE SCALE GENOMIC DNA]</scope>
    <source>
        <strain evidence="4">RHA1</strain>
    </source>
</reference>
<evidence type="ECO:0000256" key="2">
    <source>
        <dbReference type="SAM" id="Phobius"/>
    </source>
</evidence>
<dbReference type="Proteomes" id="UP000008710">
    <property type="component" value="Chromosome"/>
</dbReference>
<dbReference type="AlphaFoldDB" id="Q0SAT3"/>
<evidence type="ECO:0000313" key="4">
    <source>
        <dbReference type="Proteomes" id="UP000008710"/>
    </source>
</evidence>
<dbReference type="EMBL" id="CP000431">
    <property type="protein sequence ID" value="ABG95353.1"/>
    <property type="molecule type" value="Genomic_DNA"/>
</dbReference>
<keyword evidence="2" id="KW-0812">Transmembrane</keyword>
<name>Q0SAT3_RHOJR</name>
<keyword evidence="2" id="KW-1133">Transmembrane helix</keyword>
<protein>
    <submittedName>
        <fullName evidence="3">Uncharacterized protein</fullName>
    </submittedName>
</protein>
<feature type="transmembrane region" description="Helical" evidence="2">
    <location>
        <begin position="28"/>
        <end position="46"/>
    </location>
</feature>
<organism evidence="3 4">
    <name type="scientific">Rhodococcus jostii (strain RHA1)</name>
    <dbReference type="NCBI Taxonomy" id="101510"/>
    <lineage>
        <taxon>Bacteria</taxon>
        <taxon>Bacillati</taxon>
        <taxon>Actinomycetota</taxon>
        <taxon>Actinomycetes</taxon>
        <taxon>Mycobacteriales</taxon>
        <taxon>Nocardiaceae</taxon>
        <taxon>Rhodococcus</taxon>
    </lineage>
</organism>
<dbReference type="HOGENOM" id="CLU_1325489_0_0_11"/>
<gene>
    <name evidence="3" type="ordered locus">RHA1_ro03550</name>
</gene>
<evidence type="ECO:0000256" key="1">
    <source>
        <dbReference type="SAM" id="MobiDB-lite"/>
    </source>
</evidence>
<sequence>MPQADPRTRCRRTGGTRHSVRHDWAMPVLIRLGWVALASLSAAVSADWALGPMLWTTECQLGEFRTELIASWDECISSTLSDYGNTLLLVLAVPILLCLIPAVLPRLVVARTVVTVLAAMNVLSILNSFNVLPGNSDSVYWFATDGIPITIGATMNPTSATGASNSSSVLPITLRASAAAVAVSTNHESVGKLPSGSGGADRRTLNR</sequence>
<feature type="transmembrane region" description="Helical" evidence="2">
    <location>
        <begin position="87"/>
        <end position="105"/>
    </location>
</feature>
<proteinExistence type="predicted"/>
<dbReference type="KEGG" id="rha:RHA1_ro03550"/>